<evidence type="ECO:0000259" key="1">
    <source>
        <dbReference type="Pfam" id="PF08792"/>
    </source>
</evidence>
<sequence>MNGLGQLVTVPWKQQQRRTELSLLDPAPVQVTWQIVVGAIENGVPKLGFDFVCLNFAAGVTPFVVAGIEFSKRIIAQKRCEVCGGSGLVLREKEKDYLRCPECGMIAFTSSSSHIMYSIKYAAGRMLLNVSEIFLIYGAL</sequence>
<name>A0A0B2SHZ4_GLYSO</name>
<organism evidence="2">
    <name type="scientific">Glycine soja</name>
    <name type="common">Wild soybean</name>
    <dbReference type="NCBI Taxonomy" id="3848"/>
    <lineage>
        <taxon>Eukaryota</taxon>
        <taxon>Viridiplantae</taxon>
        <taxon>Streptophyta</taxon>
        <taxon>Embryophyta</taxon>
        <taxon>Tracheophyta</taxon>
        <taxon>Spermatophyta</taxon>
        <taxon>Magnoliopsida</taxon>
        <taxon>eudicotyledons</taxon>
        <taxon>Gunneridae</taxon>
        <taxon>Pentapetalae</taxon>
        <taxon>rosids</taxon>
        <taxon>fabids</taxon>
        <taxon>Fabales</taxon>
        <taxon>Fabaceae</taxon>
        <taxon>Papilionoideae</taxon>
        <taxon>50 kb inversion clade</taxon>
        <taxon>NPAAA clade</taxon>
        <taxon>indigoferoid/millettioid clade</taxon>
        <taxon>Phaseoleae</taxon>
        <taxon>Glycine</taxon>
        <taxon>Glycine subgen. Soja</taxon>
    </lineage>
</organism>
<dbReference type="InterPro" id="IPR014900">
    <property type="entry name" value="VLTF-3_Zn_ribbon"/>
</dbReference>
<dbReference type="AlphaFoldDB" id="A0A0B2SHZ4"/>
<proteinExistence type="predicted"/>
<accession>A0A0B2SHZ4</accession>
<dbReference type="PANTHER" id="PTHR36809">
    <property type="entry name" value="TRANSMEMBRANE PROTEIN"/>
    <property type="match status" value="1"/>
</dbReference>
<dbReference type="Pfam" id="PF08792">
    <property type="entry name" value="A2L_zn_ribbon"/>
    <property type="match status" value="1"/>
</dbReference>
<dbReference type="PANTHER" id="PTHR36809:SF1">
    <property type="entry name" value="TRANSMEMBRANE PROTEIN"/>
    <property type="match status" value="1"/>
</dbReference>
<dbReference type="EMBL" id="KN643543">
    <property type="protein sequence ID" value="KHN43874.1"/>
    <property type="molecule type" value="Genomic_DNA"/>
</dbReference>
<evidence type="ECO:0000313" key="2">
    <source>
        <dbReference type="EMBL" id="KHN43874.1"/>
    </source>
</evidence>
<dbReference type="Proteomes" id="UP000053555">
    <property type="component" value="Unassembled WGS sequence"/>
</dbReference>
<reference evidence="2" key="1">
    <citation type="submission" date="2014-07" db="EMBL/GenBank/DDBJ databases">
        <title>Identification of a novel salt tolerance gene in wild soybean by whole-genome sequencing.</title>
        <authorList>
            <person name="Lam H.-M."/>
            <person name="Qi X."/>
            <person name="Li M.-W."/>
            <person name="Liu X."/>
            <person name="Xie M."/>
            <person name="Ni M."/>
            <person name="Xu X."/>
        </authorList>
    </citation>
    <scope>NUCLEOTIDE SEQUENCE [LARGE SCALE GENOMIC DNA]</scope>
    <source>
        <tissue evidence="2">Root</tissue>
    </source>
</reference>
<gene>
    <name evidence="2" type="ORF">glysoja_025913</name>
</gene>
<protein>
    <recommendedName>
        <fullName evidence="1">Viral late gene transcription factor 3 zinc ribbon domain-containing protein</fullName>
    </recommendedName>
</protein>
<feature type="domain" description="Viral late gene transcription factor 3 zinc ribbon" evidence="1">
    <location>
        <begin position="77"/>
        <end position="106"/>
    </location>
</feature>